<evidence type="ECO:0000256" key="2">
    <source>
        <dbReference type="ARBA" id="ARBA00022723"/>
    </source>
</evidence>
<comment type="caution">
    <text evidence="6">The sequence shown here is derived from an EMBL/GenBank/DDBJ whole genome shotgun (WGS) entry which is preliminary data.</text>
</comment>
<dbReference type="CDD" id="cd03064">
    <property type="entry name" value="TRX_Fd_NuoE"/>
    <property type="match status" value="1"/>
</dbReference>
<keyword evidence="2" id="KW-0479">Metal-binding</keyword>
<evidence type="ECO:0000313" key="7">
    <source>
        <dbReference type="Proteomes" id="UP000567293"/>
    </source>
</evidence>
<evidence type="ECO:0000313" key="6">
    <source>
        <dbReference type="EMBL" id="MBA0085322.1"/>
    </source>
</evidence>
<dbReference type="AlphaFoldDB" id="A0A7V8SX39"/>
<dbReference type="InterPro" id="IPR036249">
    <property type="entry name" value="Thioredoxin-like_sf"/>
</dbReference>
<dbReference type="PANTHER" id="PTHR43578:SF3">
    <property type="entry name" value="NADH-QUINONE OXIDOREDUCTASE SUBUNIT F"/>
    <property type="match status" value="1"/>
</dbReference>
<dbReference type="Pfam" id="PF01512">
    <property type="entry name" value="Complex1_51K"/>
    <property type="match status" value="1"/>
</dbReference>
<sequence length="286" mass="32003">MIFDDLRAIQLRYGFLPKVELEGLSQRTLTPLYQLHSVASFYPHFRLAPPAKAEIRVCADMSCHLNGACELRTELQRRFAGCRPEEVQIRDVSCLGRCDHAPAISINDEILSEASAASAEQMALRALRGEEVAEPHPERARVECKADPYGDGDDKKYDVLRRLVESRAWDDVLAQLKAADLRGMGGAGFPTSMKWDLVRKQRDPVKYVVCNADESEPGTIKDRFIMTHLPHLVIEGMIIAGVVTGAKRGILYIRHEYAIEEEIIGGEIRRCYRLGLLGKGILSSDL</sequence>
<feature type="non-terminal residue" evidence="6">
    <location>
        <position position="286"/>
    </location>
</feature>
<evidence type="ECO:0000256" key="1">
    <source>
        <dbReference type="ARBA" id="ARBA00022485"/>
    </source>
</evidence>
<organism evidence="6 7">
    <name type="scientific">Candidatus Acidiferrum panamense</name>
    <dbReference type="NCBI Taxonomy" id="2741543"/>
    <lineage>
        <taxon>Bacteria</taxon>
        <taxon>Pseudomonadati</taxon>
        <taxon>Acidobacteriota</taxon>
        <taxon>Terriglobia</taxon>
        <taxon>Candidatus Acidiferrales</taxon>
        <taxon>Candidatus Acidiferrum</taxon>
    </lineage>
</organism>
<keyword evidence="1" id="KW-0004">4Fe-4S</keyword>
<evidence type="ECO:0000256" key="4">
    <source>
        <dbReference type="ARBA" id="ARBA00023014"/>
    </source>
</evidence>
<dbReference type="InterPro" id="IPR011538">
    <property type="entry name" value="Nuo51_FMN-bd"/>
</dbReference>
<keyword evidence="4" id="KW-0411">Iron-sulfur</keyword>
<dbReference type="InterPro" id="IPR041921">
    <property type="entry name" value="NuoE_N"/>
</dbReference>
<proteinExistence type="predicted"/>
<dbReference type="InterPro" id="IPR042128">
    <property type="entry name" value="NuoE_dom"/>
</dbReference>
<gene>
    <name evidence="6" type="ORF">HRJ53_10015</name>
</gene>
<keyword evidence="3" id="KW-0408">Iron</keyword>
<dbReference type="Gene3D" id="3.40.50.11540">
    <property type="entry name" value="NADH-ubiquinone oxidoreductase 51kDa subunit"/>
    <property type="match status" value="1"/>
</dbReference>
<dbReference type="GO" id="GO:0046872">
    <property type="term" value="F:metal ion binding"/>
    <property type="evidence" value="ECO:0007669"/>
    <property type="project" value="UniProtKB-KW"/>
</dbReference>
<keyword evidence="7" id="KW-1185">Reference proteome</keyword>
<dbReference type="GO" id="GO:0051539">
    <property type="term" value="F:4 iron, 4 sulfur cluster binding"/>
    <property type="evidence" value="ECO:0007669"/>
    <property type="project" value="UniProtKB-KW"/>
</dbReference>
<evidence type="ECO:0000259" key="5">
    <source>
        <dbReference type="Pfam" id="PF01512"/>
    </source>
</evidence>
<dbReference type="Gene3D" id="1.10.10.1590">
    <property type="entry name" value="NADH-quinone oxidoreductase subunit E"/>
    <property type="match status" value="1"/>
</dbReference>
<reference evidence="6" key="1">
    <citation type="submission" date="2020-06" db="EMBL/GenBank/DDBJ databases">
        <title>Legume-microbial interactions unlock mineral nutrients during tropical forest succession.</title>
        <authorList>
            <person name="Epihov D.Z."/>
        </authorList>
    </citation>
    <scope>NUCLEOTIDE SEQUENCE [LARGE SCALE GENOMIC DNA]</scope>
    <source>
        <strain evidence="6">Pan2503</strain>
    </source>
</reference>
<dbReference type="PANTHER" id="PTHR43578">
    <property type="entry name" value="NADH-QUINONE OXIDOREDUCTASE SUBUNIT F"/>
    <property type="match status" value="1"/>
</dbReference>
<dbReference type="EMBL" id="JACDQQ010000964">
    <property type="protein sequence ID" value="MBA0085322.1"/>
    <property type="molecule type" value="Genomic_DNA"/>
</dbReference>
<dbReference type="InterPro" id="IPR037225">
    <property type="entry name" value="Nuo51_FMN-bd_sf"/>
</dbReference>
<dbReference type="SUPFAM" id="SSF52833">
    <property type="entry name" value="Thioredoxin-like"/>
    <property type="match status" value="1"/>
</dbReference>
<protein>
    <submittedName>
        <fullName evidence="6">NAD(P)H-dependent oxidoreductase subunit E</fullName>
    </submittedName>
</protein>
<name>A0A7V8SX39_9BACT</name>
<dbReference type="SUPFAM" id="SSF142019">
    <property type="entry name" value="Nqo1 FMN-binding domain-like"/>
    <property type="match status" value="1"/>
</dbReference>
<evidence type="ECO:0000256" key="3">
    <source>
        <dbReference type="ARBA" id="ARBA00023004"/>
    </source>
</evidence>
<dbReference type="Pfam" id="PF01257">
    <property type="entry name" value="2Fe-2S_thioredx"/>
    <property type="match status" value="1"/>
</dbReference>
<accession>A0A7V8SX39</accession>
<dbReference type="Gene3D" id="3.40.30.10">
    <property type="entry name" value="Glutaredoxin"/>
    <property type="match status" value="1"/>
</dbReference>
<feature type="domain" description="NADH-ubiquinone oxidoreductase 51kDa subunit FMN-binding" evidence="5">
    <location>
        <begin position="177"/>
        <end position="260"/>
    </location>
</feature>
<dbReference type="Proteomes" id="UP000567293">
    <property type="component" value="Unassembled WGS sequence"/>
</dbReference>